<comment type="caution">
    <text evidence="1">The sequence shown here is derived from an EMBL/GenBank/DDBJ whole genome shotgun (WGS) entry which is preliminary data.</text>
</comment>
<name>A0AAV2Z1P0_9STRA</name>
<dbReference type="EMBL" id="DAKRPA010000081">
    <property type="protein sequence ID" value="DAZ99529.1"/>
    <property type="molecule type" value="Genomic_DNA"/>
</dbReference>
<feature type="non-terminal residue" evidence="1">
    <location>
        <position position="1"/>
    </location>
</feature>
<organism evidence="1 2">
    <name type="scientific">Lagenidium giganteum</name>
    <dbReference type="NCBI Taxonomy" id="4803"/>
    <lineage>
        <taxon>Eukaryota</taxon>
        <taxon>Sar</taxon>
        <taxon>Stramenopiles</taxon>
        <taxon>Oomycota</taxon>
        <taxon>Peronosporomycetes</taxon>
        <taxon>Pythiales</taxon>
        <taxon>Pythiaceae</taxon>
    </lineage>
</organism>
<protein>
    <submittedName>
        <fullName evidence="1">Uncharacterized protein</fullName>
    </submittedName>
</protein>
<keyword evidence="2" id="KW-1185">Reference proteome</keyword>
<evidence type="ECO:0000313" key="1">
    <source>
        <dbReference type="EMBL" id="DAZ99529.1"/>
    </source>
</evidence>
<dbReference type="Proteomes" id="UP001146120">
    <property type="component" value="Unassembled WGS sequence"/>
</dbReference>
<evidence type="ECO:0000313" key="2">
    <source>
        <dbReference type="Proteomes" id="UP001146120"/>
    </source>
</evidence>
<reference evidence="1" key="2">
    <citation type="journal article" date="2023" name="Microbiol Resour">
        <title>Decontamination and Annotation of the Draft Genome Sequence of the Oomycete Lagenidium giganteum ARSEF 373.</title>
        <authorList>
            <person name="Morgan W.R."/>
            <person name="Tartar A."/>
        </authorList>
    </citation>
    <scope>NUCLEOTIDE SEQUENCE</scope>
    <source>
        <strain evidence="1">ARSEF 373</strain>
    </source>
</reference>
<gene>
    <name evidence="1" type="ORF">N0F65_005401</name>
</gene>
<accession>A0AAV2Z1P0</accession>
<proteinExistence type="predicted"/>
<reference evidence="1" key="1">
    <citation type="submission" date="2022-11" db="EMBL/GenBank/DDBJ databases">
        <authorList>
            <person name="Morgan W.R."/>
            <person name="Tartar A."/>
        </authorList>
    </citation>
    <scope>NUCLEOTIDE SEQUENCE</scope>
    <source>
        <strain evidence="1">ARSEF 373</strain>
    </source>
</reference>
<dbReference type="AlphaFoldDB" id="A0AAV2Z1P0"/>
<sequence>VQISSWGFGAKGFSAKSPDSCRGAALDTDVRSGMKLVCESDVDNITPLGVRSTGSKREDGEGSFIFRSTSDSAGVETKYITRKKLRKFLRIKTNAEDKSDFVLVLSNRTIREVATNLKRQDEPDNLSTVKEQRYLETDWKTFEDNPAFDLDPSRDPALAMYRHQWRQSPGQHLKIVRWVEEMVIRKRIRPSRNKWYVKLAKCVFCTPEIRCLGDFVGRDMQQIPSSSTT</sequence>